<organism evidence="1 2">
    <name type="scientific">Lophiotrema nucula</name>
    <dbReference type="NCBI Taxonomy" id="690887"/>
    <lineage>
        <taxon>Eukaryota</taxon>
        <taxon>Fungi</taxon>
        <taxon>Dikarya</taxon>
        <taxon>Ascomycota</taxon>
        <taxon>Pezizomycotina</taxon>
        <taxon>Dothideomycetes</taxon>
        <taxon>Pleosporomycetidae</taxon>
        <taxon>Pleosporales</taxon>
        <taxon>Lophiotremataceae</taxon>
        <taxon>Lophiotrema</taxon>
    </lineage>
</organism>
<reference evidence="1" key="1">
    <citation type="journal article" date="2020" name="Stud. Mycol.">
        <title>101 Dothideomycetes genomes: a test case for predicting lifestyles and emergence of pathogens.</title>
        <authorList>
            <person name="Haridas S."/>
            <person name="Albert R."/>
            <person name="Binder M."/>
            <person name="Bloem J."/>
            <person name="Labutti K."/>
            <person name="Salamov A."/>
            <person name="Andreopoulos B."/>
            <person name="Baker S."/>
            <person name="Barry K."/>
            <person name="Bills G."/>
            <person name="Bluhm B."/>
            <person name="Cannon C."/>
            <person name="Castanera R."/>
            <person name="Culley D."/>
            <person name="Daum C."/>
            <person name="Ezra D."/>
            <person name="Gonzalez J."/>
            <person name="Henrissat B."/>
            <person name="Kuo A."/>
            <person name="Liang C."/>
            <person name="Lipzen A."/>
            <person name="Lutzoni F."/>
            <person name="Magnuson J."/>
            <person name="Mondo S."/>
            <person name="Nolan M."/>
            <person name="Ohm R."/>
            <person name="Pangilinan J."/>
            <person name="Park H.-J."/>
            <person name="Ramirez L."/>
            <person name="Alfaro M."/>
            <person name="Sun H."/>
            <person name="Tritt A."/>
            <person name="Yoshinaga Y."/>
            <person name="Zwiers L.-H."/>
            <person name="Turgeon B."/>
            <person name="Goodwin S."/>
            <person name="Spatafora J."/>
            <person name="Crous P."/>
            <person name="Grigoriev I."/>
        </authorList>
    </citation>
    <scope>NUCLEOTIDE SEQUENCE</scope>
    <source>
        <strain evidence="1">CBS 627.86</strain>
    </source>
</reference>
<evidence type="ECO:0000313" key="1">
    <source>
        <dbReference type="EMBL" id="KAF2121700.1"/>
    </source>
</evidence>
<dbReference type="InterPro" id="IPR018724">
    <property type="entry name" value="2OG-Fe_dioxygenase"/>
</dbReference>
<keyword evidence="2" id="KW-1185">Reference proteome</keyword>
<dbReference type="Gene3D" id="2.60.120.620">
    <property type="entry name" value="q2cbj1_9rhob like domain"/>
    <property type="match status" value="1"/>
</dbReference>
<accession>A0A6A5ZPS3</accession>
<dbReference type="Pfam" id="PF10014">
    <property type="entry name" value="2OG-Fe_Oxy_2"/>
    <property type="match status" value="1"/>
</dbReference>
<dbReference type="EMBL" id="ML977312">
    <property type="protein sequence ID" value="KAF2121700.1"/>
    <property type="molecule type" value="Genomic_DNA"/>
</dbReference>
<dbReference type="Proteomes" id="UP000799770">
    <property type="component" value="Unassembled WGS sequence"/>
</dbReference>
<dbReference type="OrthoDB" id="5307791at2759"/>
<evidence type="ECO:0000313" key="2">
    <source>
        <dbReference type="Proteomes" id="UP000799770"/>
    </source>
</evidence>
<proteinExistence type="predicted"/>
<keyword evidence="1" id="KW-0223">Dioxygenase</keyword>
<gene>
    <name evidence="1" type="ORF">BDV96DRAFT_594872</name>
</gene>
<sequence length="308" mass="35117">MSDIVVQVQAEETFNNLINLRSKFIRDRRIFVPGDEMIKVLLGLGADANDLAAIQRTSSALRSDPTLPYRRSKNGRFRYNLSSSTPTLHRLEPQPFILSTKEDFVRHDSDQVREFCELDEDIQTNSILHALFKFKVFMLQGIGHDFAHRPGLDYTTLDYICTLFNVRTITNPSLVGEPALEGVHSDGADFTMTTFLGAENMTDDSAMTFVHDNRETNALPFDKTDPKYLLATFQHKDPLDTLLFVDHESKHSLNPVKALDVDQETTRDMLIFFTRKPAMAGHVSFEFDSLKKHETLPLEVDISFLSER</sequence>
<protein>
    <submittedName>
        <fullName evidence="1">2OG-Fe dioxygenase-domain-containing protein</fullName>
    </submittedName>
</protein>
<dbReference type="GO" id="GO:0051213">
    <property type="term" value="F:dioxygenase activity"/>
    <property type="evidence" value="ECO:0007669"/>
    <property type="project" value="UniProtKB-KW"/>
</dbReference>
<name>A0A6A5ZPS3_9PLEO</name>
<keyword evidence="1" id="KW-0560">Oxidoreductase</keyword>
<dbReference type="AlphaFoldDB" id="A0A6A5ZPS3"/>